<dbReference type="AlphaFoldDB" id="Q0TVF0"/>
<dbReference type="VEuPathDB" id="FungiDB:JI435_165140"/>
<dbReference type="Gene3D" id="1.25.40.10">
    <property type="entry name" value="Tetratricopeptide repeat domain"/>
    <property type="match status" value="1"/>
</dbReference>
<dbReference type="SUPFAM" id="SSF48452">
    <property type="entry name" value="TPR-like"/>
    <property type="match status" value="1"/>
</dbReference>
<reference evidence="3" key="1">
    <citation type="journal article" date="2007" name="Plant Cell">
        <title>Dothideomycete-plant interactions illuminated by genome sequencing and EST analysis of the wheat pathogen Stagonospora nodorum.</title>
        <authorList>
            <person name="Hane J.K."/>
            <person name="Lowe R.G."/>
            <person name="Solomon P.S."/>
            <person name="Tan K.C."/>
            <person name="Schoch C.L."/>
            <person name="Spatafora J.W."/>
            <person name="Crous P.W."/>
            <person name="Kodira C."/>
            <person name="Birren B.W."/>
            <person name="Galagan J.E."/>
            <person name="Torriani S.F."/>
            <person name="McDonald B.A."/>
            <person name="Oliver R.P."/>
        </authorList>
    </citation>
    <scope>NUCLEOTIDE SEQUENCE [LARGE SCALE GENOMIC DNA]</scope>
    <source>
        <strain evidence="3">SN15 / ATCC MYA-4574 / FGSC 10173</strain>
    </source>
</reference>
<organism evidence="2 3">
    <name type="scientific">Phaeosphaeria nodorum (strain SN15 / ATCC MYA-4574 / FGSC 10173)</name>
    <name type="common">Glume blotch fungus</name>
    <name type="synonym">Parastagonospora nodorum</name>
    <dbReference type="NCBI Taxonomy" id="321614"/>
    <lineage>
        <taxon>Eukaryota</taxon>
        <taxon>Fungi</taxon>
        <taxon>Dikarya</taxon>
        <taxon>Ascomycota</taxon>
        <taxon>Pezizomycotina</taxon>
        <taxon>Dothideomycetes</taxon>
        <taxon>Pleosporomycetidae</taxon>
        <taxon>Pleosporales</taxon>
        <taxon>Pleosporineae</taxon>
        <taxon>Phaeosphaeriaceae</taxon>
        <taxon>Parastagonospora</taxon>
    </lineage>
</organism>
<dbReference type="RefSeq" id="XP_001806624.1">
    <property type="nucleotide sequence ID" value="XM_001806572.1"/>
</dbReference>
<dbReference type="eggNOG" id="ENOG502SKAA">
    <property type="taxonomic scope" value="Eukaryota"/>
</dbReference>
<feature type="region of interest" description="Disordered" evidence="1">
    <location>
        <begin position="169"/>
        <end position="188"/>
    </location>
</feature>
<name>Q0TVF0_PHANO</name>
<dbReference type="EMBL" id="CH445373">
    <property type="protein sequence ID" value="EAT76119.2"/>
    <property type="molecule type" value="Genomic_DNA"/>
</dbReference>
<accession>Q0TVF0</accession>
<dbReference type="Gene3D" id="3.20.20.70">
    <property type="entry name" value="Aldolase class I"/>
    <property type="match status" value="1"/>
</dbReference>
<dbReference type="HOGENOM" id="CLU_533287_0_0_1"/>
<dbReference type="InParanoid" id="Q0TVF0"/>
<evidence type="ECO:0000313" key="2">
    <source>
        <dbReference type="EMBL" id="EAT76119.2"/>
    </source>
</evidence>
<dbReference type="InterPro" id="IPR011990">
    <property type="entry name" value="TPR-like_helical_dom_sf"/>
</dbReference>
<evidence type="ECO:0000256" key="1">
    <source>
        <dbReference type="SAM" id="MobiDB-lite"/>
    </source>
</evidence>
<dbReference type="InterPro" id="IPR040085">
    <property type="entry name" value="MJ0674-like"/>
</dbReference>
<dbReference type="KEGG" id="pno:SNOG_16514"/>
<evidence type="ECO:0000313" key="3">
    <source>
        <dbReference type="Proteomes" id="UP000001055"/>
    </source>
</evidence>
<protein>
    <submittedName>
        <fullName evidence="2">Uncharacterized protein</fullName>
    </submittedName>
</protein>
<gene>
    <name evidence="2" type="ORF">SNOG_16514</name>
</gene>
<sequence>MHSHETPQTNKLAGKVHNINLVTPEHVVPQVVLSILHARELGLRIPIIYNTSSFDSLESIQLLSGLVDIYLPDFKVWNNSTSKRLLKADNYAATAMESIKAMYEQVGDLCFTFDGIAKKGVMVRHLVMPGKEDEGREIMKWLAENVSKDLVVHIMDQYFPRAHVGKERRRRKAEGAVEPGCDDDSSSTKKEVRYADINRPVKDEEMSSVRKAAEEAGLWRFVEPARHASTMSDLTAQIQGPVQTLKIDRDTWKAVALKYKAAFEAQTSRFKELQDLCFATQAELQNERVERRQLQELSEQRELNRMSTIDGADEPRAYGTATVFRGGHQRQASRESSNPLYSRVQHCIDQRNYGSALAEIERLLQGPLSAKARAEGLLLKSNVLRAAGPDEVYGALAACSEALELCDRISDLESFLPRIQHQRGVLYYQLRMLQQARDAFSAVSSDDPLFATAREYCSSCDEEIRLQRNANRRSAFDENRTFDEGMVMQLDEKLDVSGIHITVAFHHTYHS</sequence>
<dbReference type="InterPro" id="IPR013785">
    <property type="entry name" value="Aldolase_TIM"/>
</dbReference>
<dbReference type="VEuPathDB" id="FungiDB:JI435_308000"/>
<dbReference type="PANTHER" id="PTHR43075">
    <property type="entry name" value="FORMATE LYASE ACTIVATING ENZYME, PUTATIVE (AFU_ORTHOLOGUE AFUA_2G15630)-RELATED"/>
    <property type="match status" value="1"/>
</dbReference>
<dbReference type="Proteomes" id="UP000001055">
    <property type="component" value="Unassembled WGS sequence"/>
</dbReference>
<proteinExistence type="predicted"/>
<dbReference type="PANTHER" id="PTHR43075:SF1">
    <property type="entry name" value="FORMATE LYASE ACTIVATING ENZYME, PUTATIVE (AFU_ORTHOLOGUE AFUA_2G15630)-RELATED"/>
    <property type="match status" value="1"/>
</dbReference>
<dbReference type="GeneID" id="5983556"/>